<keyword evidence="7" id="KW-0645">Protease</keyword>
<keyword evidence="9" id="KW-0378">Hydrolase</keyword>
<evidence type="ECO:0000259" key="16">
    <source>
        <dbReference type="SMART" id="SM01011"/>
    </source>
</evidence>
<reference evidence="17 18" key="1">
    <citation type="submission" date="2018-02" db="EMBL/GenBank/DDBJ databases">
        <title>The genomes of Aspergillus section Nigri reveals drivers in fungal speciation.</title>
        <authorList>
            <consortium name="DOE Joint Genome Institute"/>
            <person name="Vesth T.C."/>
            <person name="Nybo J."/>
            <person name="Theobald S."/>
            <person name="Brandl J."/>
            <person name="Frisvad J.C."/>
            <person name="Nielsen K.F."/>
            <person name="Lyhne E.K."/>
            <person name="Kogle M.E."/>
            <person name="Kuo A."/>
            <person name="Riley R."/>
            <person name="Clum A."/>
            <person name="Nolan M."/>
            <person name="Lipzen A."/>
            <person name="Salamov A."/>
            <person name="Henrissat B."/>
            <person name="Wiebenga A."/>
            <person name="De vries R.P."/>
            <person name="Grigoriev I.V."/>
            <person name="Mortensen U.H."/>
            <person name="Andersen M.R."/>
            <person name="Baker S.E."/>
        </authorList>
    </citation>
    <scope>NUCLEOTIDE SEQUENCE [LARGE SCALE GENOMIC DNA]</scope>
    <source>
        <strain evidence="17 18">CBS 121057</strain>
    </source>
</reference>
<evidence type="ECO:0000256" key="1">
    <source>
        <dbReference type="ARBA" id="ARBA00001424"/>
    </source>
</evidence>
<dbReference type="InterPro" id="IPR036005">
    <property type="entry name" value="Creatinase/aminopeptidase-like"/>
</dbReference>
<dbReference type="InterPro" id="IPR000994">
    <property type="entry name" value="Pept_M24"/>
</dbReference>
<dbReference type="OrthoDB" id="10261878at2759"/>
<dbReference type="InterPro" id="IPR029149">
    <property type="entry name" value="Creatin/AminoP/Spt16_N"/>
</dbReference>
<dbReference type="Proteomes" id="UP000248423">
    <property type="component" value="Unassembled WGS sequence"/>
</dbReference>
<evidence type="ECO:0000256" key="6">
    <source>
        <dbReference type="ARBA" id="ARBA00022438"/>
    </source>
</evidence>
<evidence type="ECO:0000256" key="3">
    <source>
        <dbReference type="ARBA" id="ARBA00002443"/>
    </source>
</evidence>
<evidence type="ECO:0000313" key="17">
    <source>
        <dbReference type="EMBL" id="PYI03043.1"/>
    </source>
</evidence>
<keyword evidence="10" id="KW-0482">Metalloprotease</keyword>
<dbReference type="STRING" id="1448318.A0A319FAL1"/>
<dbReference type="AlphaFoldDB" id="A0A319FAL1"/>
<dbReference type="VEuPathDB" id="FungiDB:BO78DRAFT_375801"/>
<keyword evidence="8" id="KW-0479">Metal-binding</keyword>
<dbReference type="EMBL" id="KZ826385">
    <property type="protein sequence ID" value="PYI03043.1"/>
    <property type="molecule type" value="Genomic_DNA"/>
</dbReference>
<evidence type="ECO:0000256" key="8">
    <source>
        <dbReference type="ARBA" id="ARBA00022723"/>
    </source>
</evidence>
<keyword evidence="18" id="KW-1185">Reference proteome</keyword>
<dbReference type="Pfam" id="PF05195">
    <property type="entry name" value="AMP_N"/>
    <property type="match status" value="1"/>
</dbReference>
<comment type="cofactor">
    <cofactor evidence="2">
        <name>Mn(2+)</name>
        <dbReference type="ChEBI" id="CHEBI:29035"/>
    </cofactor>
</comment>
<evidence type="ECO:0000313" key="18">
    <source>
        <dbReference type="Proteomes" id="UP000248423"/>
    </source>
</evidence>
<dbReference type="GO" id="GO:0006508">
    <property type="term" value="P:proteolysis"/>
    <property type="evidence" value="ECO:0007669"/>
    <property type="project" value="UniProtKB-KW"/>
</dbReference>
<name>A0A319FAL1_ASPSB</name>
<dbReference type="EC" id="3.4.11.9" evidence="5"/>
<sequence length="466" mass="51557">MAINPILRGKYPAKAHAQRVVEYLSAKIPQPNGFLFLSGCPERFYQDCDLQIPFRQHRAFMYLSGVNRPDYHLIYEIGNRRLTLFMPLVDPETIVWDGIPLLPEEALANYDVDTVLPRTALDTTLESIGGRQQGTRPTIFTIPGHVGEGIQFPKEMKVDSIALKEAVDECRVIKDEYEIALLQEAITISSAAHRAVMQVVRTATSEAEIHGVFLGECTKRGAKIQAYPSIVASGRAAATMHPEDNNQSLYIKGTPKEVLLIDAGAEVECYGADVTRTLPISGQFTPKARAIYNIVLKMQEECIASLKAGVLWDDLHLLAHKVAIRGLLELGILKGNPDDILAARTSAAFMPHGLGHFLGMDTHDAGGHANEADPDPLFKYLRVRRHLPAGCVVTIEPGIHFGEHTIREYLSDPRHSQYIDEAVLDRFWDVGGVCIEDDLLVTETGNVNLTDLPKDPELVEQVVSRS</sequence>
<proteinExistence type="inferred from homology"/>
<dbReference type="PANTHER" id="PTHR43226:SF1">
    <property type="entry name" value="XAA-PRO DIPEPTIDASE"/>
    <property type="match status" value="1"/>
</dbReference>
<dbReference type="SMART" id="SM01011">
    <property type="entry name" value="AMP_N"/>
    <property type="match status" value="1"/>
</dbReference>
<feature type="domain" description="Aminopeptidase P N-terminal" evidence="16">
    <location>
        <begin position="11"/>
        <end position="146"/>
    </location>
</feature>
<evidence type="ECO:0000256" key="5">
    <source>
        <dbReference type="ARBA" id="ARBA00012574"/>
    </source>
</evidence>
<dbReference type="GO" id="GO:0030145">
    <property type="term" value="F:manganese ion binding"/>
    <property type="evidence" value="ECO:0007669"/>
    <property type="project" value="InterPro"/>
</dbReference>
<evidence type="ECO:0000256" key="14">
    <source>
        <dbReference type="ARBA" id="ARBA00039164"/>
    </source>
</evidence>
<evidence type="ECO:0000256" key="12">
    <source>
        <dbReference type="ARBA" id="ARBA00030849"/>
    </source>
</evidence>
<keyword evidence="11" id="KW-0464">Manganese</keyword>
<evidence type="ECO:0000256" key="7">
    <source>
        <dbReference type="ARBA" id="ARBA00022670"/>
    </source>
</evidence>
<evidence type="ECO:0000256" key="2">
    <source>
        <dbReference type="ARBA" id="ARBA00001936"/>
    </source>
</evidence>
<dbReference type="PANTHER" id="PTHR43226">
    <property type="entry name" value="XAA-PRO AMINOPEPTIDASE 3"/>
    <property type="match status" value="1"/>
</dbReference>
<dbReference type="Gene3D" id="3.40.350.10">
    <property type="entry name" value="Creatinase/prolidase N-terminal domain"/>
    <property type="match status" value="1"/>
</dbReference>
<evidence type="ECO:0000256" key="10">
    <source>
        <dbReference type="ARBA" id="ARBA00023049"/>
    </source>
</evidence>
<evidence type="ECO:0000256" key="11">
    <source>
        <dbReference type="ARBA" id="ARBA00023211"/>
    </source>
</evidence>
<keyword evidence="6" id="KW-0031">Aminopeptidase</keyword>
<dbReference type="Gene3D" id="3.90.230.10">
    <property type="entry name" value="Creatinase/methionine aminopeptidase superfamily"/>
    <property type="match status" value="1"/>
</dbReference>
<organism evidence="17 18">
    <name type="scientific">Aspergillus sclerotiicarbonarius (strain CBS 121057 / IBT 28362)</name>
    <dbReference type="NCBI Taxonomy" id="1448318"/>
    <lineage>
        <taxon>Eukaryota</taxon>
        <taxon>Fungi</taxon>
        <taxon>Dikarya</taxon>
        <taxon>Ascomycota</taxon>
        <taxon>Pezizomycotina</taxon>
        <taxon>Eurotiomycetes</taxon>
        <taxon>Eurotiomycetidae</taxon>
        <taxon>Eurotiales</taxon>
        <taxon>Aspergillaceae</taxon>
        <taxon>Aspergillus</taxon>
        <taxon>Aspergillus subgen. Circumdati</taxon>
    </lineage>
</organism>
<evidence type="ECO:0000256" key="15">
    <source>
        <dbReference type="ARBA" id="ARBA00039424"/>
    </source>
</evidence>
<comment type="function">
    <text evidence="3">Catalyzes the removal of a penultimate prolyl residue from the N-termini of peptides.</text>
</comment>
<comment type="similarity">
    <text evidence="4">Belongs to the peptidase M24B family.</text>
</comment>
<dbReference type="Pfam" id="PF00557">
    <property type="entry name" value="Peptidase_M24"/>
    <property type="match status" value="1"/>
</dbReference>
<dbReference type="InterPro" id="IPR007865">
    <property type="entry name" value="Aminopep_P_N"/>
</dbReference>
<dbReference type="CDD" id="cd01087">
    <property type="entry name" value="Prolidase"/>
    <property type="match status" value="1"/>
</dbReference>
<protein>
    <recommendedName>
        <fullName evidence="15">Probable Xaa-Pro aminopeptidase PEPP</fullName>
        <ecNumber evidence="5">3.4.11.9</ecNumber>
    </recommendedName>
    <alternativeName>
        <fullName evidence="12">Aminoacylproline aminopeptidase</fullName>
    </alternativeName>
    <alternativeName>
        <fullName evidence="14">Probable Xaa-Pro aminopeptidase pepP</fullName>
    </alternativeName>
    <alternativeName>
        <fullName evidence="13">Prolidase</fullName>
    </alternativeName>
</protein>
<evidence type="ECO:0000256" key="9">
    <source>
        <dbReference type="ARBA" id="ARBA00022801"/>
    </source>
</evidence>
<dbReference type="SUPFAM" id="SSF55920">
    <property type="entry name" value="Creatinase/aminopeptidase"/>
    <property type="match status" value="1"/>
</dbReference>
<gene>
    <name evidence="17" type="ORF">BO78DRAFT_375801</name>
</gene>
<comment type="catalytic activity">
    <reaction evidence="1">
        <text>Release of any N-terminal amino acid, including proline, that is linked to proline, even from a dipeptide or tripeptide.</text>
        <dbReference type="EC" id="3.4.11.9"/>
    </reaction>
</comment>
<evidence type="ECO:0000256" key="13">
    <source>
        <dbReference type="ARBA" id="ARBA00032413"/>
    </source>
</evidence>
<dbReference type="InterPro" id="IPR052433">
    <property type="entry name" value="X-Pro_dipept-like"/>
</dbReference>
<dbReference type="GO" id="GO:0070006">
    <property type="term" value="F:metalloaminopeptidase activity"/>
    <property type="evidence" value="ECO:0007669"/>
    <property type="project" value="InterPro"/>
</dbReference>
<dbReference type="SUPFAM" id="SSF53092">
    <property type="entry name" value="Creatinase/prolidase N-terminal domain"/>
    <property type="match status" value="1"/>
</dbReference>
<evidence type="ECO:0000256" key="4">
    <source>
        <dbReference type="ARBA" id="ARBA00008766"/>
    </source>
</evidence>
<accession>A0A319FAL1</accession>